<evidence type="ECO:0000313" key="2">
    <source>
        <dbReference type="Proteomes" id="UP001152484"/>
    </source>
</evidence>
<sequence>MSSPATACTRNRNYFRMWTSKNSRPKRPTDSEVLRLSHSLETTYRDVQTLLLLYWLTMFSPGFRLWMCSQHNSLPPRFDIVTNDASIATTCDVVLCVAASDSLGGTSVLKALESSAISDFATDATARVDTNETTSVDKVGPVDLLGYHPV</sequence>
<keyword evidence="2" id="KW-1185">Reference proteome</keyword>
<reference evidence="1" key="1">
    <citation type="submission" date="2022-07" db="EMBL/GenBank/DDBJ databases">
        <authorList>
            <person name="Macas J."/>
            <person name="Novak P."/>
            <person name="Neumann P."/>
        </authorList>
    </citation>
    <scope>NUCLEOTIDE SEQUENCE</scope>
</reference>
<gene>
    <name evidence="1" type="ORF">CEURO_LOCUS5396</name>
</gene>
<protein>
    <submittedName>
        <fullName evidence="1">Uncharacterized protein</fullName>
    </submittedName>
</protein>
<comment type="caution">
    <text evidence="1">The sequence shown here is derived from an EMBL/GenBank/DDBJ whole genome shotgun (WGS) entry which is preliminary data.</text>
</comment>
<proteinExistence type="predicted"/>
<organism evidence="1 2">
    <name type="scientific">Cuscuta europaea</name>
    <name type="common">European dodder</name>
    <dbReference type="NCBI Taxonomy" id="41803"/>
    <lineage>
        <taxon>Eukaryota</taxon>
        <taxon>Viridiplantae</taxon>
        <taxon>Streptophyta</taxon>
        <taxon>Embryophyta</taxon>
        <taxon>Tracheophyta</taxon>
        <taxon>Spermatophyta</taxon>
        <taxon>Magnoliopsida</taxon>
        <taxon>eudicotyledons</taxon>
        <taxon>Gunneridae</taxon>
        <taxon>Pentapetalae</taxon>
        <taxon>asterids</taxon>
        <taxon>lamiids</taxon>
        <taxon>Solanales</taxon>
        <taxon>Convolvulaceae</taxon>
        <taxon>Cuscuteae</taxon>
        <taxon>Cuscuta</taxon>
        <taxon>Cuscuta subgen. Cuscuta</taxon>
    </lineage>
</organism>
<dbReference type="OrthoDB" id="1002340at2759"/>
<accession>A0A9P0YSG8</accession>
<dbReference type="AlphaFoldDB" id="A0A9P0YSG8"/>
<dbReference type="Proteomes" id="UP001152484">
    <property type="component" value="Unassembled WGS sequence"/>
</dbReference>
<name>A0A9P0YSG8_CUSEU</name>
<evidence type="ECO:0000313" key="1">
    <source>
        <dbReference type="EMBL" id="CAH9074931.1"/>
    </source>
</evidence>
<dbReference type="EMBL" id="CAMAPE010000009">
    <property type="protein sequence ID" value="CAH9074931.1"/>
    <property type="molecule type" value="Genomic_DNA"/>
</dbReference>